<dbReference type="Pfam" id="PF00041">
    <property type="entry name" value="fn3"/>
    <property type="match status" value="2"/>
</dbReference>
<dbReference type="InterPro" id="IPR003961">
    <property type="entry name" value="FN3_dom"/>
</dbReference>
<dbReference type="AlphaFoldDB" id="A0A3N0Z6K7"/>
<dbReference type="OrthoDB" id="8841382at2759"/>
<evidence type="ECO:0000256" key="1">
    <source>
        <dbReference type="SAM" id="MobiDB-lite"/>
    </source>
</evidence>
<dbReference type="FunFam" id="2.60.40.10:FF:000216">
    <property type="entry name" value="neogenin isoform X1"/>
    <property type="match status" value="1"/>
</dbReference>
<reference evidence="3 4" key="1">
    <citation type="submission" date="2018-10" db="EMBL/GenBank/DDBJ databases">
        <title>Genome assembly for a Yunnan-Guizhou Plateau 3E fish, Anabarilius grahami (Regan), and its evolutionary and genetic applications.</title>
        <authorList>
            <person name="Jiang W."/>
        </authorList>
    </citation>
    <scope>NUCLEOTIDE SEQUENCE [LARGE SCALE GENOMIC DNA]</scope>
    <source>
        <strain evidence="3">AG-KIZ</strain>
        <tissue evidence="3">Muscle</tissue>
    </source>
</reference>
<proteinExistence type="predicted"/>
<dbReference type="InterPro" id="IPR050713">
    <property type="entry name" value="RTP_Phos/Ushers"/>
</dbReference>
<gene>
    <name evidence="3" type="ORF">DPX16_9584</name>
</gene>
<dbReference type="GO" id="GO:0016020">
    <property type="term" value="C:membrane"/>
    <property type="evidence" value="ECO:0007669"/>
    <property type="project" value="UniProtKB-SubCell"/>
</dbReference>
<dbReference type="PANTHER" id="PTHR46957:SF3">
    <property type="entry name" value="CYTOKINE RECEPTOR"/>
    <property type="match status" value="1"/>
</dbReference>
<dbReference type="Gene3D" id="2.60.40.10">
    <property type="entry name" value="Immunoglobulins"/>
    <property type="match status" value="2"/>
</dbReference>
<evidence type="ECO:0000313" key="4">
    <source>
        <dbReference type="Proteomes" id="UP000281406"/>
    </source>
</evidence>
<name>A0A3N0Z6K7_ANAGA</name>
<dbReference type="EMBL" id="RJVU01007700">
    <property type="protein sequence ID" value="ROL53884.1"/>
    <property type="molecule type" value="Genomic_DNA"/>
</dbReference>
<evidence type="ECO:0000259" key="2">
    <source>
        <dbReference type="PROSITE" id="PS50853"/>
    </source>
</evidence>
<dbReference type="CDD" id="cd00063">
    <property type="entry name" value="FN3"/>
    <property type="match status" value="2"/>
</dbReference>
<keyword evidence="3" id="KW-0675">Receptor</keyword>
<feature type="domain" description="Fibronectin type-III" evidence="2">
    <location>
        <begin position="127"/>
        <end position="217"/>
    </location>
</feature>
<feature type="region of interest" description="Disordered" evidence="1">
    <location>
        <begin position="1"/>
        <end position="25"/>
    </location>
</feature>
<evidence type="ECO:0000313" key="3">
    <source>
        <dbReference type="EMBL" id="ROL53884.1"/>
    </source>
</evidence>
<dbReference type="PRINTS" id="PR00014">
    <property type="entry name" value="FNTYPEIII"/>
</dbReference>
<dbReference type="PROSITE" id="PS50853">
    <property type="entry name" value="FN3"/>
    <property type="match status" value="2"/>
</dbReference>
<keyword evidence="4" id="KW-1185">Reference proteome</keyword>
<dbReference type="Proteomes" id="UP000281406">
    <property type="component" value="Unassembled WGS sequence"/>
</dbReference>
<dbReference type="SMART" id="SM00060">
    <property type="entry name" value="FN3"/>
    <property type="match status" value="2"/>
</dbReference>
<feature type="domain" description="Fibronectin type-III" evidence="2">
    <location>
        <begin position="28"/>
        <end position="121"/>
    </location>
</feature>
<dbReference type="FunFam" id="2.60.40.10:FF:000187">
    <property type="entry name" value="neogenin isoform X2"/>
    <property type="match status" value="1"/>
</dbReference>
<comment type="caution">
    <text evidence="3">The sequence shown here is derived from an EMBL/GenBank/DDBJ whole genome shotgun (WGS) entry which is preliminary data.</text>
</comment>
<dbReference type="InterPro" id="IPR036116">
    <property type="entry name" value="FN3_sf"/>
</dbReference>
<dbReference type="InterPro" id="IPR013783">
    <property type="entry name" value="Ig-like_fold"/>
</dbReference>
<dbReference type="PANTHER" id="PTHR46957">
    <property type="entry name" value="CYTOKINE RECEPTOR"/>
    <property type="match status" value="1"/>
</dbReference>
<accession>A0A3N0Z6K7</accession>
<dbReference type="SUPFAM" id="SSF49265">
    <property type="entry name" value="Fibronectin type III"/>
    <property type="match status" value="1"/>
</dbReference>
<protein>
    <submittedName>
        <fullName evidence="3">Netrin receptor DCC</fullName>
    </submittedName>
</protein>
<organism evidence="3 4">
    <name type="scientific">Anabarilius grahami</name>
    <name type="common">Kanglang fish</name>
    <name type="synonym">Barilius grahami</name>
    <dbReference type="NCBI Taxonomy" id="495550"/>
    <lineage>
        <taxon>Eukaryota</taxon>
        <taxon>Metazoa</taxon>
        <taxon>Chordata</taxon>
        <taxon>Craniata</taxon>
        <taxon>Vertebrata</taxon>
        <taxon>Euteleostomi</taxon>
        <taxon>Actinopterygii</taxon>
        <taxon>Neopterygii</taxon>
        <taxon>Teleostei</taxon>
        <taxon>Ostariophysi</taxon>
        <taxon>Cypriniformes</taxon>
        <taxon>Xenocyprididae</taxon>
        <taxon>Xenocypridinae</taxon>
        <taxon>Xenocypridinae incertae sedis</taxon>
        <taxon>Anabarilius</taxon>
    </lineage>
</organism>
<sequence>MKNQTRSGGDNDMRLSAVTPSSGVLPSAPRDVAPVLVSSRFVRLGWRAPEETHGTILTYGVFFSEEGINRERSVNVTEAESLQLTVSNLRPETTYSFRVIAFNEQGPGESSEAIRLSTQPELLVPGPVENLRAEAASPTSIQASWDPPAHANGPIQSYRLLWTETSTGKEQNVEVVGQSYRMEGLKKFTEYSLRVLAVNRHGPGISDEDTLITTLSDVPSAPPQNVSLEVVYSRLHRTLGSLGSKVIFPSQPKTHFFGDIVDFVKSCDLCSAADDFRKPERAMMGVLLLSRSGRRVRALFREKCPYKEFRPF</sequence>